<feature type="transmembrane region" description="Helical" evidence="7">
    <location>
        <begin position="69"/>
        <end position="87"/>
    </location>
</feature>
<comment type="similarity">
    <text evidence="7">Belongs to the binding-protein-dependent transport system permease family.</text>
</comment>
<evidence type="ECO:0000256" key="1">
    <source>
        <dbReference type="ARBA" id="ARBA00004429"/>
    </source>
</evidence>
<evidence type="ECO:0000256" key="7">
    <source>
        <dbReference type="RuleBase" id="RU363032"/>
    </source>
</evidence>
<proteinExistence type="inferred from homology"/>
<keyword evidence="3" id="KW-1003">Cell membrane</keyword>
<comment type="subcellular location">
    <subcellularLocation>
        <location evidence="1">Cell inner membrane</location>
        <topology evidence="1">Multi-pass membrane protein</topology>
    </subcellularLocation>
    <subcellularLocation>
        <location evidence="7">Cell membrane</location>
        <topology evidence="7">Multi-pass membrane protein</topology>
    </subcellularLocation>
</comment>
<gene>
    <name evidence="9" type="ORF">HV077_18575</name>
</gene>
<dbReference type="GO" id="GO:0005886">
    <property type="term" value="C:plasma membrane"/>
    <property type="evidence" value="ECO:0007669"/>
    <property type="project" value="UniProtKB-SubCell"/>
</dbReference>
<protein>
    <submittedName>
        <fullName evidence="9">ABC transporter permease</fullName>
    </submittedName>
</protein>
<dbReference type="CDD" id="cd06261">
    <property type="entry name" value="TM_PBP2"/>
    <property type="match status" value="1"/>
</dbReference>
<dbReference type="SUPFAM" id="SSF161098">
    <property type="entry name" value="MetI-like"/>
    <property type="match status" value="1"/>
</dbReference>
<reference evidence="9 10" key="1">
    <citation type="submission" date="2020-06" db="EMBL/GenBank/DDBJ databases">
        <title>REHAB project genomes.</title>
        <authorList>
            <person name="Shaw L.P."/>
        </authorList>
    </citation>
    <scope>NUCLEOTIDE SEQUENCE [LARGE SCALE GENOMIC DNA]</scope>
    <source>
        <strain evidence="9 10">RHBSTW-00116</strain>
    </source>
</reference>
<evidence type="ECO:0000259" key="8">
    <source>
        <dbReference type="PROSITE" id="PS50928"/>
    </source>
</evidence>
<comment type="caution">
    <text evidence="9">The sequence shown here is derived from an EMBL/GenBank/DDBJ whole genome shotgun (WGS) entry which is preliminary data.</text>
</comment>
<dbReference type="Proteomes" id="UP000591803">
    <property type="component" value="Unassembled WGS sequence"/>
</dbReference>
<dbReference type="InterPro" id="IPR035906">
    <property type="entry name" value="MetI-like_sf"/>
</dbReference>
<keyword evidence="2 7" id="KW-0813">Transport</keyword>
<feature type="transmembrane region" description="Helical" evidence="7">
    <location>
        <begin position="323"/>
        <end position="344"/>
    </location>
</feature>
<dbReference type="PANTHER" id="PTHR30177:SF30">
    <property type="entry name" value="GLYCINE BETAINE UPTAKE SYSTEM PERMEASE PROTEIN YEHY"/>
    <property type="match status" value="1"/>
</dbReference>
<dbReference type="InterPro" id="IPR000515">
    <property type="entry name" value="MetI-like"/>
</dbReference>
<keyword evidence="6 7" id="KW-0472">Membrane</keyword>
<organism evidence="9 10">
    <name type="scientific">Citrobacter freundii</name>
    <dbReference type="NCBI Taxonomy" id="546"/>
    <lineage>
        <taxon>Bacteria</taxon>
        <taxon>Pseudomonadati</taxon>
        <taxon>Pseudomonadota</taxon>
        <taxon>Gammaproteobacteria</taxon>
        <taxon>Enterobacterales</taxon>
        <taxon>Enterobacteriaceae</taxon>
        <taxon>Citrobacter</taxon>
        <taxon>Citrobacter freundii complex</taxon>
    </lineage>
</organism>
<evidence type="ECO:0000313" key="10">
    <source>
        <dbReference type="Proteomes" id="UP000591803"/>
    </source>
</evidence>
<dbReference type="Pfam" id="PF00528">
    <property type="entry name" value="BPD_transp_1"/>
    <property type="match status" value="1"/>
</dbReference>
<dbReference type="Gene3D" id="1.10.3720.10">
    <property type="entry name" value="MetI-like"/>
    <property type="match status" value="1"/>
</dbReference>
<feature type="domain" description="ABC transmembrane type-1" evidence="8">
    <location>
        <begin position="174"/>
        <end position="369"/>
    </location>
</feature>
<dbReference type="PROSITE" id="PS50928">
    <property type="entry name" value="ABC_TM1"/>
    <property type="match status" value="1"/>
</dbReference>
<keyword evidence="5 7" id="KW-1133">Transmembrane helix</keyword>
<evidence type="ECO:0000256" key="3">
    <source>
        <dbReference type="ARBA" id="ARBA00022519"/>
    </source>
</evidence>
<evidence type="ECO:0000256" key="6">
    <source>
        <dbReference type="ARBA" id="ARBA00023136"/>
    </source>
</evidence>
<feature type="transmembrane region" description="Helical" evidence="7">
    <location>
        <begin position="45"/>
        <end position="62"/>
    </location>
</feature>
<keyword evidence="4 7" id="KW-0812">Transmembrane</keyword>
<dbReference type="GO" id="GO:0031460">
    <property type="term" value="P:glycine betaine transport"/>
    <property type="evidence" value="ECO:0007669"/>
    <property type="project" value="TreeGrafter"/>
</dbReference>
<feature type="transmembrane region" description="Helical" evidence="7">
    <location>
        <begin position="174"/>
        <end position="197"/>
    </location>
</feature>
<feature type="transmembrane region" description="Helical" evidence="7">
    <location>
        <begin position="209"/>
        <end position="229"/>
    </location>
</feature>
<dbReference type="AlphaFoldDB" id="A0A7W3HBC4"/>
<feature type="transmembrane region" description="Helical" evidence="7">
    <location>
        <begin position="351"/>
        <end position="376"/>
    </location>
</feature>
<name>A0A7W3HBC4_CITFR</name>
<evidence type="ECO:0000256" key="4">
    <source>
        <dbReference type="ARBA" id="ARBA00022692"/>
    </source>
</evidence>
<accession>A0A7W3HBC4</accession>
<evidence type="ECO:0000256" key="5">
    <source>
        <dbReference type="ARBA" id="ARBA00022989"/>
    </source>
</evidence>
<evidence type="ECO:0000313" key="9">
    <source>
        <dbReference type="EMBL" id="MBA8064352.1"/>
    </source>
</evidence>
<dbReference type="GO" id="GO:0055085">
    <property type="term" value="P:transmembrane transport"/>
    <property type="evidence" value="ECO:0007669"/>
    <property type="project" value="InterPro"/>
</dbReference>
<feature type="transmembrane region" description="Helical" evidence="7">
    <location>
        <begin position="99"/>
        <end position="120"/>
    </location>
</feature>
<sequence length="382" mass="40428">MSVNRVLLLLVFLLMAAAALPFISYAPNRLVSGEGRQLWELWPGFAWGLAAMFLLLVALCFIPGRAGNVLTLIVVQLLLIAALIAAGKTASGLAQTGSPLARTSLGSGFWLGLGLMLLALSDAIRRLTARPLWRWLLHMHIAIVPVALLLTGMFNDLSLLKEYANRQDVFDDALAQHLTILFGTVLPALVIGIPLGIWCAFSTSRQGPVFAVLNIIQTIPSVALFGLLIAPLAGLVQHFPWLRALGIAGTGLAPALIALVLYALLPLVRGVVAGLNQVPLDVLESARAMGMSSRQRFFAVQLPLALPVFLRSLRVVMVQTVGMAVIAALIGAGGFGALVFQGLLSSAVDLVLLGVVPVVVLAVLIDALFDLGLALLKVTVDD</sequence>
<dbReference type="PANTHER" id="PTHR30177">
    <property type="entry name" value="GLYCINE BETAINE/L-PROLINE TRANSPORT SYSTEM PERMEASE PROTEIN PROW"/>
    <property type="match status" value="1"/>
</dbReference>
<evidence type="ECO:0000256" key="2">
    <source>
        <dbReference type="ARBA" id="ARBA00022448"/>
    </source>
</evidence>
<feature type="transmembrane region" description="Helical" evidence="7">
    <location>
        <begin position="132"/>
        <end position="154"/>
    </location>
</feature>
<feature type="transmembrane region" description="Helical" evidence="7">
    <location>
        <begin position="241"/>
        <end position="265"/>
    </location>
</feature>
<dbReference type="EMBL" id="JABXRI010000001">
    <property type="protein sequence ID" value="MBA8064352.1"/>
    <property type="molecule type" value="Genomic_DNA"/>
</dbReference>
<dbReference type="InterPro" id="IPR051204">
    <property type="entry name" value="ABC_transp_perm/SBD"/>
</dbReference>
<keyword evidence="3" id="KW-0997">Cell inner membrane</keyword>